<sequence length="185" mass="22164">MQKNMIIIRIFFILTFFLLLSIKKIEYLIFVIPVLWIFSYKNFVKLNIRVVKSILVFNLGVSLGYVLMAWFKHINPWEYVIYINLKVYVLTYFVFWFFGKISPVQFMAFSKDLGYLTTIALSQIFSYKKTFEDFKFAFKSRVVKLSDKDPKFITRVFEFFLNKALKDADERSLAMKARGFFDNEK</sequence>
<comment type="caution">
    <text evidence="2">The sequence shown here is derived from an EMBL/GenBank/DDBJ whole genome shotgun (WGS) entry which is preliminary data.</text>
</comment>
<evidence type="ECO:0000256" key="1">
    <source>
        <dbReference type="SAM" id="Phobius"/>
    </source>
</evidence>
<dbReference type="RefSeq" id="WP_238593991.1">
    <property type="nucleotide sequence ID" value="NZ_BDME01000001.1"/>
</dbReference>
<reference evidence="2 3" key="1">
    <citation type="journal article" date="2017" name="Syst. Appl. Microbiol.">
        <title>Lebetimonas natsushimae sp. nov., a novel strictly anaerobic, moderately thermophilic chemoautotroph isolated from a deep-sea hydrothermal vent polychaete nest in the Mid-Okinawa Trough.</title>
        <authorList>
            <person name="Nagata R."/>
            <person name="Takaki Y."/>
            <person name="Tame A."/>
            <person name="Nunoura T."/>
            <person name="Muto H."/>
            <person name="Mino S."/>
            <person name="Sawayama S."/>
            <person name="Takai K."/>
            <person name="Nakagawa S."/>
        </authorList>
    </citation>
    <scope>NUCLEOTIDE SEQUENCE [LARGE SCALE GENOMIC DNA]</scope>
    <source>
        <strain evidence="2 3">HS1857</strain>
    </source>
</reference>
<dbReference type="EMBL" id="BDME01000001">
    <property type="protein sequence ID" value="GAX87542.1"/>
    <property type="molecule type" value="Genomic_DNA"/>
</dbReference>
<keyword evidence="1" id="KW-1133">Transmembrane helix</keyword>
<feature type="transmembrane region" description="Helical" evidence="1">
    <location>
        <begin position="50"/>
        <end position="71"/>
    </location>
</feature>
<protein>
    <submittedName>
        <fullName evidence="2">Cobalt/nickel transport system permease protein</fullName>
    </submittedName>
</protein>
<keyword evidence="1" id="KW-0472">Membrane</keyword>
<dbReference type="Proteomes" id="UP000217944">
    <property type="component" value="Unassembled WGS sequence"/>
</dbReference>
<keyword evidence="3" id="KW-1185">Reference proteome</keyword>
<feature type="transmembrane region" description="Helical" evidence="1">
    <location>
        <begin position="6"/>
        <end position="38"/>
    </location>
</feature>
<evidence type="ECO:0000313" key="3">
    <source>
        <dbReference type="Proteomes" id="UP000217944"/>
    </source>
</evidence>
<dbReference type="AlphaFoldDB" id="A0A292Y9H7"/>
<feature type="transmembrane region" description="Helical" evidence="1">
    <location>
        <begin position="77"/>
        <end position="98"/>
    </location>
</feature>
<keyword evidence="1" id="KW-0812">Transmembrane</keyword>
<accession>A0A292Y9H7</accession>
<name>A0A292Y9H7_9BACT</name>
<organism evidence="2 3">
    <name type="scientific">Lebetimonas natsushimae</name>
    <dbReference type="NCBI Taxonomy" id="1936991"/>
    <lineage>
        <taxon>Bacteria</taxon>
        <taxon>Pseudomonadati</taxon>
        <taxon>Campylobacterota</taxon>
        <taxon>Epsilonproteobacteria</taxon>
        <taxon>Nautiliales</taxon>
        <taxon>Nautiliaceae</taxon>
        <taxon>Lebetimonas</taxon>
    </lineage>
</organism>
<gene>
    <name evidence="2" type="ORF">LNAT_P0838</name>
</gene>
<proteinExistence type="predicted"/>
<evidence type="ECO:0000313" key="2">
    <source>
        <dbReference type="EMBL" id="GAX87542.1"/>
    </source>
</evidence>